<feature type="domain" description="DUF418" evidence="3">
    <location>
        <begin position="5"/>
        <end position="51"/>
    </location>
</feature>
<reference evidence="4" key="1">
    <citation type="journal article" date="2021" name="PeerJ">
        <title>Extensive microbial diversity within the chicken gut microbiome revealed by metagenomics and culture.</title>
        <authorList>
            <person name="Gilroy R."/>
            <person name="Ravi A."/>
            <person name="Getino M."/>
            <person name="Pursley I."/>
            <person name="Horton D.L."/>
            <person name="Alikhan N.F."/>
            <person name="Baker D."/>
            <person name="Gharbi K."/>
            <person name="Hall N."/>
            <person name="Watson M."/>
            <person name="Adriaenssens E.M."/>
            <person name="Foster-Nyarko E."/>
            <person name="Jarju S."/>
            <person name="Secka A."/>
            <person name="Antonio M."/>
            <person name="Oren A."/>
            <person name="Chaudhuri R.R."/>
            <person name="La Ragione R."/>
            <person name="Hildebrand F."/>
            <person name="Pallen M.J."/>
        </authorList>
    </citation>
    <scope>NUCLEOTIDE SEQUENCE</scope>
    <source>
        <strain evidence="4">ChiGjej5B5-22894</strain>
    </source>
</reference>
<name>A0A921MV28_9MICO</name>
<evidence type="ECO:0000313" key="4">
    <source>
        <dbReference type="EMBL" id="HJG90692.1"/>
    </source>
</evidence>
<dbReference type="InterPro" id="IPR007349">
    <property type="entry name" value="DUF418"/>
</dbReference>
<keyword evidence="2" id="KW-0812">Transmembrane</keyword>
<keyword evidence="2" id="KW-1133">Transmembrane helix</keyword>
<feature type="compositionally biased region" description="Basic and acidic residues" evidence="1">
    <location>
        <begin position="45"/>
        <end position="64"/>
    </location>
</feature>
<gene>
    <name evidence="4" type="ORF">K8V81_03095</name>
</gene>
<feature type="region of interest" description="Disordered" evidence="1">
    <location>
        <begin position="44"/>
        <end position="64"/>
    </location>
</feature>
<feature type="non-terminal residue" evidence="4">
    <location>
        <position position="1"/>
    </location>
</feature>
<dbReference type="Proteomes" id="UP000742460">
    <property type="component" value="Unassembled WGS sequence"/>
</dbReference>
<feature type="transmembrane region" description="Helical" evidence="2">
    <location>
        <begin position="6"/>
        <end position="28"/>
    </location>
</feature>
<organism evidence="4 5">
    <name type="scientific">Brachybacterium massiliense</name>
    <dbReference type="NCBI Taxonomy" id="1755098"/>
    <lineage>
        <taxon>Bacteria</taxon>
        <taxon>Bacillati</taxon>
        <taxon>Actinomycetota</taxon>
        <taxon>Actinomycetes</taxon>
        <taxon>Micrococcales</taxon>
        <taxon>Dermabacteraceae</taxon>
        <taxon>Brachybacterium</taxon>
    </lineage>
</organism>
<proteinExistence type="predicted"/>
<dbReference type="EMBL" id="DYUE01000081">
    <property type="protein sequence ID" value="HJG90692.1"/>
    <property type="molecule type" value="Genomic_DNA"/>
</dbReference>
<evidence type="ECO:0000259" key="3">
    <source>
        <dbReference type="Pfam" id="PF04235"/>
    </source>
</evidence>
<sequence length="64" mass="6431">PELIGVGALVGPFGAVAVAAGVWILGLLTASALERAGRPGPLDALMRRLVDGPPRARSESRGGD</sequence>
<evidence type="ECO:0000256" key="1">
    <source>
        <dbReference type="SAM" id="MobiDB-lite"/>
    </source>
</evidence>
<accession>A0A921MV28</accession>
<keyword evidence="2" id="KW-0472">Membrane</keyword>
<protein>
    <submittedName>
        <fullName evidence="4">DUF418 domain-containing protein</fullName>
    </submittedName>
</protein>
<evidence type="ECO:0000313" key="5">
    <source>
        <dbReference type="Proteomes" id="UP000742460"/>
    </source>
</evidence>
<reference evidence="4" key="2">
    <citation type="submission" date="2021-09" db="EMBL/GenBank/DDBJ databases">
        <authorList>
            <person name="Gilroy R."/>
        </authorList>
    </citation>
    <scope>NUCLEOTIDE SEQUENCE</scope>
    <source>
        <strain evidence="4">ChiGjej5B5-22894</strain>
    </source>
</reference>
<dbReference type="AlphaFoldDB" id="A0A921MV28"/>
<evidence type="ECO:0000256" key="2">
    <source>
        <dbReference type="SAM" id="Phobius"/>
    </source>
</evidence>
<comment type="caution">
    <text evidence="4">The sequence shown here is derived from an EMBL/GenBank/DDBJ whole genome shotgun (WGS) entry which is preliminary data.</text>
</comment>
<dbReference type="Pfam" id="PF04235">
    <property type="entry name" value="DUF418"/>
    <property type="match status" value="1"/>
</dbReference>